<evidence type="ECO:0000313" key="2">
    <source>
        <dbReference type="EMBL" id="CAJ0596717.1"/>
    </source>
</evidence>
<proteinExistence type="predicted"/>
<dbReference type="EMBL" id="CATQJL010000223">
    <property type="protein sequence ID" value="CAJ0596717.1"/>
    <property type="molecule type" value="Genomic_DNA"/>
</dbReference>
<comment type="caution">
    <text evidence="2">The sequence shown here is derived from an EMBL/GenBank/DDBJ whole genome shotgun (WGS) entry which is preliminary data.</text>
</comment>
<feature type="transmembrane region" description="Helical" evidence="1">
    <location>
        <begin position="12"/>
        <end position="36"/>
    </location>
</feature>
<keyword evidence="1" id="KW-0472">Membrane</keyword>
<dbReference type="AlphaFoldDB" id="A0AA36GR06"/>
<keyword evidence="3" id="KW-1185">Reference proteome</keyword>
<keyword evidence="1" id="KW-0812">Transmembrane</keyword>
<keyword evidence="1" id="KW-1133">Transmembrane helix</keyword>
<protein>
    <submittedName>
        <fullName evidence="2">Uncharacterized protein</fullName>
    </submittedName>
</protein>
<reference evidence="2" key="1">
    <citation type="submission" date="2023-07" db="EMBL/GenBank/DDBJ databases">
        <authorList>
            <consortium name="CYATHOMIX"/>
        </authorList>
    </citation>
    <scope>NUCLEOTIDE SEQUENCE</scope>
    <source>
        <strain evidence="2">N/A</strain>
    </source>
</reference>
<sequence>MAKAEGFIHSSLYPLSGIIGMSRLFFFLLNVLAVIVKADSEVNIDDLLSRCPIMKAFTSVFSLTVSELKEFKTLMSQVSTLGVEDEAQFYIIFTRLLEESPVSYRKLERYQETSSRLSKLSRKFVNQVFLECLNLVGVTTPSDLKNAGKAAKMRLREKFSHLGRKSKKELRREVPKLLAVLR</sequence>
<evidence type="ECO:0000313" key="3">
    <source>
        <dbReference type="Proteomes" id="UP001176961"/>
    </source>
</evidence>
<dbReference type="Proteomes" id="UP001176961">
    <property type="component" value="Unassembled WGS sequence"/>
</dbReference>
<evidence type="ECO:0000256" key="1">
    <source>
        <dbReference type="SAM" id="Phobius"/>
    </source>
</evidence>
<organism evidence="2 3">
    <name type="scientific">Cylicocyclus nassatus</name>
    <name type="common">Nematode worm</name>
    <dbReference type="NCBI Taxonomy" id="53992"/>
    <lineage>
        <taxon>Eukaryota</taxon>
        <taxon>Metazoa</taxon>
        <taxon>Ecdysozoa</taxon>
        <taxon>Nematoda</taxon>
        <taxon>Chromadorea</taxon>
        <taxon>Rhabditida</taxon>
        <taxon>Rhabditina</taxon>
        <taxon>Rhabditomorpha</taxon>
        <taxon>Strongyloidea</taxon>
        <taxon>Strongylidae</taxon>
        <taxon>Cylicocyclus</taxon>
    </lineage>
</organism>
<name>A0AA36GR06_CYLNA</name>
<gene>
    <name evidence="2" type="ORF">CYNAS_LOCUS8700</name>
</gene>
<accession>A0AA36GR06</accession>